<evidence type="ECO:0000256" key="4">
    <source>
        <dbReference type="ARBA" id="ARBA00022561"/>
    </source>
</evidence>
<keyword evidence="13" id="KW-0693">Viral RNA replication</keyword>
<organism evidence="16">
    <name type="scientific">Fish-associated iflavirus</name>
    <dbReference type="NCBI Taxonomy" id="3003966"/>
    <lineage>
        <taxon>Viruses</taxon>
        <taxon>Riboviria</taxon>
        <taxon>Orthornavirae</taxon>
        <taxon>Pisuviricota</taxon>
        <taxon>Pisoniviricetes</taxon>
        <taxon>Picornavirales</taxon>
        <taxon>Iflaviridae</taxon>
        <taxon>Iflavirus</taxon>
    </lineage>
</organism>
<proteinExistence type="predicted"/>
<name>A0A9E9FWM9_9VIRU</name>
<keyword evidence="9" id="KW-0378">Hydrolase</keyword>
<dbReference type="Gene3D" id="1.20.960.20">
    <property type="match status" value="1"/>
</dbReference>
<dbReference type="PROSITE" id="PS51218">
    <property type="entry name" value="SF3_HELICASE_2"/>
    <property type="match status" value="1"/>
</dbReference>
<dbReference type="InterPro" id="IPR000605">
    <property type="entry name" value="Helicase_SF3_ssDNA/RNA_vir"/>
</dbReference>
<dbReference type="SUPFAM" id="SSF56672">
    <property type="entry name" value="DNA/RNA polymerases"/>
    <property type="match status" value="1"/>
</dbReference>
<dbReference type="GO" id="GO:0003723">
    <property type="term" value="F:RNA binding"/>
    <property type="evidence" value="ECO:0007669"/>
    <property type="project" value="InterPro"/>
</dbReference>
<dbReference type="SUPFAM" id="SSF50494">
    <property type="entry name" value="Trypsin-like serine proteases"/>
    <property type="match status" value="1"/>
</dbReference>
<keyword evidence="12" id="KW-0946">Virion</keyword>
<keyword evidence="7" id="KW-0548">Nucleotidyltransferase</keyword>
<evidence type="ECO:0000256" key="7">
    <source>
        <dbReference type="ARBA" id="ARBA00022695"/>
    </source>
</evidence>
<keyword evidence="10" id="KW-0788">Thiol protease</keyword>
<dbReference type="Gene3D" id="2.60.120.20">
    <property type="match status" value="3"/>
</dbReference>
<keyword evidence="6" id="KW-0808">Transferase</keyword>
<evidence type="ECO:0000256" key="2">
    <source>
        <dbReference type="ARBA" id="ARBA00020107"/>
    </source>
</evidence>
<evidence type="ECO:0000256" key="9">
    <source>
        <dbReference type="ARBA" id="ARBA00022801"/>
    </source>
</evidence>
<dbReference type="InterPro" id="IPR043504">
    <property type="entry name" value="Peptidase_S1_PA_chymotrypsin"/>
</dbReference>
<dbReference type="Pfam" id="PF00680">
    <property type="entry name" value="RdRP_1"/>
    <property type="match status" value="1"/>
</dbReference>
<dbReference type="GO" id="GO:0019028">
    <property type="term" value="C:viral capsid"/>
    <property type="evidence" value="ECO:0007669"/>
    <property type="project" value="UniProtKB-KW"/>
</dbReference>
<protein>
    <recommendedName>
        <fullName evidence="2">Genome polyprotein</fullName>
    </recommendedName>
</protein>
<keyword evidence="5" id="KW-0645">Protease</keyword>
<dbReference type="GO" id="GO:0008234">
    <property type="term" value="F:cysteine-type peptidase activity"/>
    <property type="evidence" value="ECO:0007669"/>
    <property type="project" value="UniProtKB-KW"/>
</dbReference>
<dbReference type="CDD" id="cd23169">
    <property type="entry name" value="ps-ssRNAv-Picornavirales"/>
    <property type="match status" value="1"/>
</dbReference>
<sequence length="2908" mass="328255">MSQNQVKTSDSHTQTVSDKFFNTSLLNDAHEVIIRDTWKYTIRRVNRRLSLSDEAKKKLHMSGEKPEEYLAHKSILNELSTLDNTMYDTARFEKYVAMPTIDGKRMTHDGTWHIALVLTNEKWLGACAYGSAPNKRDAEAKMLCALYSNILDLAACRPEADIEQESTSTTNSTSVTTAIVETTTDYEEEVIKEEVLSLCTEPALEPKEMMDRWIQLDVFNWDATGLGGAPIRRIRLPRALTATIPNLCDSLVMAIWRLNRLARMDMEIKFVCPSQPFISGLMFAKFLYEADADANIMHRMNKYSMSHGKHAQVRPGSKTNAVMRVKFANRNSLVACQKSGYDQIMAMNIGSLIMTEAVPLGAGAGQNVSVNVAVMIRFTAKQLVGRVHGGFLEVPKQLNVQEGLIGDAVDSAPGQMIASTVSEVEAMLNTVRKSTNEDKPFNPMIRTVVVPRFMESMSAGTNIDEQLLSMRLDAKGKKPSIVKSGDDDLSKICRDEGLFKQVRWTTSNPVGYTLLKIPIDAINEPADYDRVNVDGISACAMPPVDVVSSCFNYYAGSLEYRIQVVNTQFHNGALVACIIPLVDETDIVDDPNMNSLSDVKRHIVELGVGTNEIIVRSDYINTNSIIGTRSSDRFATTPRRSMGLLILKVQSVLRRNNAAAAEVYINIYKRGGPDFEVIELKNTNLVPSFDAIPSFDPTDILLEINGDNDYLAGSQNARQTSQLRQNSVAGPAEWQIQGRNASYAQIIGIEPTNFYPNFPEKTFAIAMDIRAIDSVVRKYYFNKVVLLRNVSTGNLNAYPLIESYSAVAGTQIFPITNLKPDYFSVMAEWVRFYQDTYPIQTFFDLLMTLMVIGLDETQLMLQYYNGSGRSNKLVLARLADDFLSLNEQQADVDSGMNIAVPFQPKKPSQSWGMKRFGEEGGSLQAIFRRPRYVTSFFFNPAKDLGWPHAHITTQITHWLPPIDYADPVHFSNRWSTQSLLSLAFLWVAGSISRRIVGPNVDNLLMWTNHKPYDKPNETFGVKYHRERRDAPVYEQAIGFEMNNLSINSHMNVNISWKNENRSNLLCNRAPVPSGNTVDKNLQQCYDIGTSDIGFQSTTTNLADENLIFTIFDSYGDDCEIHGYRGFPPMLFQSEVEFVPARIYCANPFKEDLTQEGDIESNPGPFFSKMNDRFMDMSSDIVAGAISKSVDVDAIMNKAVSQLSTDVNTTVEEKFAIMRTAADELMATMTAQTQDMGFKRMRSVLLGEAVHLIAHPDKTTLIASVVNILLQLGLFTYETVTFVQTELNKLFNSPDEPEEEDVNEPSTSGLSWIKTQEAHGTQEHLESFISLILTSICAYIGWTNPVIKQLDWKQKLAFAIPSFAGMGYSIKRFVTNFFPMLRWCFDYVVGLKARYIDDPCAGFVHINENILSEWVAHVQELYYGQHDVMTIEYRDSVYLAYEIAKQVEKFVIAKTSRFNIFIPIIEKARKMAFKLEADGIHPYVRKEPFSIWMYGDSGVGKSHLMNDIIAKLICANGVHVPEGEMTLPVVPTAKYLNRVKGQPEIRLDDFGAVIDEQSIAAQLDYVFSVMTCAPYVPNQAHVDKKDMLYAPAFLTVLCNSAYPENLPVGDPPSFLKRRNATIYVAGDDKYLHETFGEEFNEMKSKPGFIYGHLDERMKVGNRHLKFKFQIIDINHKAIDIKYQGRQWHTFAEMQEVLQGLYNTYDKRAVASYKSRITAHYAARNAPVPNFSELLSANHQDISAALAYSIASSAGDRAMKQKIADTIKGDKKALEIWDSFLEKNSVSNILNKHYASFKTQQNDGEDAAKASSSTSSPTGTIPKAVKIKTIKNEDSFMPDSYWFKMSHAQRRDYRKLNKVDRKKFVADLPSSETQNEMIEAELLNEKTFLNLYPEIVREAIRKEMQELTVIYSDQALIMEKGDLIPLSYKLLEKATCAHRTQGKSVKKIRDILILPECTIGCWKAEPILQECLSHHTLMNMDDGDYIEAMSWYESAKTTIVNWKDKAWEMIKTSAKWIYKKVKILGINAWKFFKDHWKAVTALAGVVFGIVLATMSRSKQEDIFLKVDPNGRFMTKNGLVLRSLGSISDTVRGKLGLSQEAYNPKVRTQVLNVRTPAERQPNCDNTQEGNIDNSFASVQAAFIPVHCKMNEAWGKPEFKTSMFAYGGRKVLMTRHEWEIISSCALSMELLLRMKDGSPYTIEIDPKDLKWTQLEHYKGGIVREGNFGWIDLPKNVPAAKSLIKRKGFSFFQNSNTINSFVGALMVPLRIADGVFHSDVFIVDYEHLNVPERTQSVTRDGRAITSMTVYSDNYKYNVSKTGYCMGALVDYGSGKVVGFHYCGDGRNGYAERILTEYLPLDKYEYEQPDYEVPNESFAQIDGVIREVGHSEIRFQQNGRSNITESVIHGAVEVRTARAILSPQDERMKEYDEPWSPLYLGVSKHGKPPLNFPSHHVEEAYEDFKTVLLRAKPVIVDTKRTIRELTVRESVFGIPGMINSIDTTTSAGYGWSKYGSGKHGLIDLDREWIHRDLLIAIRNMEEKFQSGVVPFIMAVDCLKDETLPLDKIKKPGHTRIISTLPVEYQILLRKYTMAFVVSHQAYNFETEHAIGISVCGPNEMQFDILGKIMEGGKIVAGDFKNFGPGANAIVAAKCCEAICNWYQFYGASQKYVETLRIIMEVLVCTPHLAYDKIYKTCSGIVSGSAVTVVLNSMIHSMYIRVACLGMGISIRDMHENVVICTYGDDGLMRVSDYLIDKLNVKTLREWFAQYNIIYTSVDKSDNIIPFTSLTETSFLKHSFKLNAGQYLAALEPRSIENQINWISRKGDKVVNTVENCRNALSQAYAHGCSYYDKLRDTMTEALIMKGKFAYFPTYAEMRLIRYETTSGEYDIASNLLHLKKALITDDDILDKFTY</sequence>
<evidence type="ECO:0000256" key="5">
    <source>
        <dbReference type="ARBA" id="ARBA00022670"/>
    </source>
</evidence>
<keyword evidence="3" id="KW-0696">RNA-directed RNA polymerase</keyword>
<keyword evidence="11" id="KW-0067">ATP-binding</keyword>
<feature type="region of interest" description="Disordered" evidence="14">
    <location>
        <begin position="1798"/>
        <end position="1821"/>
    </location>
</feature>
<evidence type="ECO:0000313" key="16">
    <source>
        <dbReference type="EMBL" id="WAQ80611.1"/>
    </source>
</evidence>
<comment type="subcellular location">
    <subcellularLocation>
        <location evidence="1">Virion</location>
    </subcellularLocation>
</comment>
<dbReference type="SUPFAM" id="SSF88633">
    <property type="entry name" value="Positive stranded ssRNA viruses"/>
    <property type="match status" value="2"/>
</dbReference>
<evidence type="ECO:0000256" key="8">
    <source>
        <dbReference type="ARBA" id="ARBA00022741"/>
    </source>
</evidence>
<evidence type="ECO:0000256" key="14">
    <source>
        <dbReference type="SAM" id="MobiDB-lite"/>
    </source>
</evidence>
<dbReference type="GO" id="GO:0005524">
    <property type="term" value="F:ATP binding"/>
    <property type="evidence" value="ECO:0007669"/>
    <property type="project" value="UniProtKB-KW"/>
</dbReference>
<evidence type="ECO:0000256" key="6">
    <source>
        <dbReference type="ARBA" id="ARBA00022679"/>
    </source>
</evidence>
<dbReference type="GO" id="GO:0003968">
    <property type="term" value="F:RNA-directed RNA polymerase activity"/>
    <property type="evidence" value="ECO:0007669"/>
    <property type="project" value="UniProtKB-KW"/>
</dbReference>
<dbReference type="Gene3D" id="3.30.70.270">
    <property type="match status" value="1"/>
</dbReference>
<dbReference type="InterPro" id="IPR009003">
    <property type="entry name" value="Peptidase_S1_PA"/>
</dbReference>
<keyword evidence="8" id="KW-0547">Nucleotide-binding</keyword>
<evidence type="ECO:0000256" key="12">
    <source>
        <dbReference type="ARBA" id="ARBA00022844"/>
    </source>
</evidence>
<dbReference type="GO" id="GO:0006351">
    <property type="term" value="P:DNA-templated transcription"/>
    <property type="evidence" value="ECO:0007669"/>
    <property type="project" value="InterPro"/>
</dbReference>
<dbReference type="EMBL" id="OP933685">
    <property type="protein sequence ID" value="WAQ80611.1"/>
    <property type="molecule type" value="Genomic_RNA"/>
</dbReference>
<dbReference type="InterPro" id="IPR043502">
    <property type="entry name" value="DNA/RNA_pol_sf"/>
</dbReference>
<dbReference type="InterPro" id="IPR001205">
    <property type="entry name" value="RNA-dir_pol_C"/>
</dbReference>
<dbReference type="InterPro" id="IPR043128">
    <property type="entry name" value="Rev_trsase/Diguanyl_cyclase"/>
</dbReference>
<accession>A0A9E9FWM9</accession>
<dbReference type="GO" id="GO:0003724">
    <property type="term" value="F:RNA helicase activity"/>
    <property type="evidence" value="ECO:0007669"/>
    <property type="project" value="InterPro"/>
</dbReference>
<dbReference type="InterPro" id="IPR029053">
    <property type="entry name" value="Viral_coat"/>
</dbReference>
<evidence type="ECO:0000256" key="10">
    <source>
        <dbReference type="ARBA" id="ARBA00022807"/>
    </source>
</evidence>
<evidence type="ECO:0000256" key="1">
    <source>
        <dbReference type="ARBA" id="ARBA00004328"/>
    </source>
</evidence>
<dbReference type="InterPro" id="IPR033703">
    <property type="entry name" value="Rhv-like"/>
</dbReference>
<reference evidence="16" key="1">
    <citation type="submission" date="2022-11" db="EMBL/GenBank/DDBJ databases">
        <title>Viral composition of fish in Lhasa River revealed by metagenomics.</title>
        <authorList>
            <person name="Xi Y."/>
            <person name="Zhang W."/>
        </authorList>
    </citation>
    <scope>NUCLEOTIDE SEQUENCE</scope>
    <source>
        <strain evidence="16">Fi100ifla1</strain>
    </source>
</reference>
<evidence type="ECO:0000256" key="11">
    <source>
        <dbReference type="ARBA" id="ARBA00022840"/>
    </source>
</evidence>
<dbReference type="InterPro" id="IPR014759">
    <property type="entry name" value="Helicase_SF3_ssRNA_vir"/>
</dbReference>
<evidence type="ECO:0000256" key="3">
    <source>
        <dbReference type="ARBA" id="ARBA00022484"/>
    </source>
</evidence>
<evidence type="ECO:0000259" key="15">
    <source>
        <dbReference type="PROSITE" id="PS51218"/>
    </source>
</evidence>
<dbReference type="Gene3D" id="2.40.10.10">
    <property type="entry name" value="Trypsin-like serine proteases"/>
    <property type="match status" value="1"/>
</dbReference>
<evidence type="ECO:0000256" key="13">
    <source>
        <dbReference type="ARBA" id="ARBA00022953"/>
    </source>
</evidence>
<dbReference type="Pfam" id="PF00910">
    <property type="entry name" value="RNA_helicase"/>
    <property type="match status" value="1"/>
</dbReference>
<feature type="domain" description="SF3 helicase" evidence="15">
    <location>
        <begin position="1465"/>
        <end position="1636"/>
    </location>
</feature>
<keyword evidence="4" id="KW-0167">Capsid protein</keyword>
<dbReference type="GO" id="GO:0006508">
    <property type="term" value="P:proteolysis"/>
    <property type="evidence" value="ECO:0007669"/>
    <property type="project" value="UniProtKB-KW"/>
</dbReference>
<dbReference type="CDD" id="cd00205">
    <property type="entry name" value="rhv_like"/>
    <property type="match status" value="1"/>
</dbReference>